<evidence type="ECO:0000313" key="8">
    <source>
        <dbReference type="EMBL" id="MBR0797136.1"/>
    </source>
</evidence>
<evidence type="ECO:0000256" key="5">
    <source>
        <dbReference type="ARBA" id="ARBA00022729"/>
    </source>
</evidence>
<name>A0ABS5FK19_9BRAD</name>
<dbReference type="SUPFAM" id="SSF88713">
    <property type="entry name" value="Glycoside hydrolase/deacetylase"/>
    <property type="match status" value="1"/>
</dbReference>
<dbReference type="PANTHER" id="PTHR34216:SF3">
    <property type="entry name" value="POLY-BETA-1,6-N-ACETYL-D-GLUCOSAMINE N-DEACETYLASE"/>
    <property type="match status" value="1"/>
</dbReference>
<gene>
    <name evidence="8" type="ORF">JQ615_17225</name>
</gene>
<dbReference type="InterPro" id="IPR011330">
    <property type="entry name" value="Glyco_hydro/deAcase_b/a-brl"/>
</dbReference>
<dbReference type="InterPro" id="IPR002509">
    <property type="entry name" value="NODB_dom"/>
</dbReference>
<evidence type="ECO:0000313" key="9">
    <source>
        <dbReference type="Proteomes" id="UP001315278"/>
    </source>
</evidence>
<evidence type="ECO:0000256" key="4">
    <source>
        <dbReference type="ARBA" id="ARBA00020071"/>
    </source>
</evidence>
<feature type="domain" description="NodB homology" evidence="7">
    <location>
        <begin position="75"/>
        <end position="330"/>
    </location>
</feature>
<comment type="function">
    <text evidence="1">Is involved in generating a small heat-stable compound (Nod), an acylated oligomer of N-acetylglucosamine, that stimulates mitosis in various plant protoplasts.</text>
</comment>
<keyword evidence="5" id="KW-0732">Signal</keyword>
<protein>
    <recommendedName>
        <fullName evidence="4">Chitooligosaccharide deacetylase</fullName>
    </recommendedName>
    <alternativeName>
        <fullName evidence="6">Nodulation protein B</fullName>
    </alternativeName>
</protein>
<dbReference type="Gene3D" id="3.20.20.370">
    <property type="entry name" value="Glycoside hydrolase/deacetylase"/>
    <property type="match status" value="1"/>
</dbReference>
<organism evidence="8 9">
    <name type="scientific">Bradyrhizobium jicamae</name>
    <dbReference type="NCBI Taxonomy" id="280332"/>
    <lineage>
        <taxon>Bacteria</taxon>
        <taxon>Pseudomonadati</taxon>
        <taxon>Pseudomonadota</taxon>
        <taxon>Alphaproteobacteria</taxon>
        <taxon>Hyphomicrobiales</taxon>
        <taxon>Nitrobacteraceae</taxon>
        <taxon>Bradyrhizobium</taxon>
    </lineage>
</organism>
<dbReference type="Proteomes" id="UP001315278">
    <property type="component" value="Unassembled WGS sequence"/>
</dbReference>
<evidence type="ECO:0000256" key="1">
    <source>
        <dbReference type="ARBA" id="ARBA00003236"/>
    </source>
</evidence>
<keyword evidence="9" id="KW-1185">Reference proteome</keyword>
<dbReference type="EMBL" id="JAFCJH010000016">
    <property type="protein sequence ID" value="MBR0797136.1"/>
    <property type="molecule type" value="Genomic_DNA"/>
</dbReference>
<proteinExistence type="inferred from homology"/>
<evidence type="ECO:0000256" key="3">
    <source>
        <dbReference type="ARBA" id="ARBA00010973"/>
    </source>
</evidence>
<dbReference type="PANTHER" id="PTHR34216">
    <property type="match status" value="1"/>
</dbReference>
<dbReference type="CDD" id="cd10918">
    <property type="entry name" value="CE4_NodB_like_5s_6s"/>
    <property type="match status" value="1"/>
</dbReference>
<accession>A0ABS5FK19</accession>
<dbReference type="PROSITE" id="PS51677">
    <property type="entry name" value="NODB"/>
    <property type="match status" value="1"/>
</dbReference>
<dbReference type="InterPro" id="IPR051398">
    <property type="entry name" value="Polysacch_Deacetylase"/>
</dbReference>
<evidence type="ECO:0000256" key="6">
    <source>
        <dbReference type="ARBA" id="ARBA00032976"/>
    </source>
</evidence>
<comment type="caution">
    <text evidence="8">The sequence shown here is derived from an EMBL/GenBank/DDBJ whole genome shotgun (WGS) entry which is preliminary data.</text>
</comment>
<reference evidence="9" key="1">
    <citation type="journal article" date="2021" name="ISME J.">
        <title>Evolutionary origin and ecological implication of a unique nif island in free-living Bradyrhizobium lineages.</title>
        <authorList>
            <person name="Tao J."/>
        </authorList>
    </citation>
    <scope>NUCLEOTIDE SEQUENCE [LARGE SCALE GENOMIC DNA]</scope>
    <source>
        <strain evidence="9">SZCCT0434</strain>
    </source>
</reference>
<evidence type="ECO:0000259" key="7">
    <source>
        <dbReference type="PROSITE" id="PS51677"/>
    </source>
</evidence>
<dbReference type="RefSeq" id="WP_212493162.1">
    <property type="nucleotide sequence ID" value="NZ_JAFCJH010000016.1"/>
</dbReference>
<dbReference type="Pfam" id="PF01522">
    <property type="entry name" value="Polysacc_deac_1"/>
    <property type="match status" value="2"/>
</dbReference>
<sequence>MLAIRKRLTRALRSIRPKPVILMYHRVAEPEIDPWGLAVSPSHFDEQMALLRASRSVMPLPELVDRYRRRALPSDAVAITFDDGYADNLVEAKPILSRHGLTATLFLATGTVGSRTEYWWDELARLILLNSEGIDITVPVGADTMAVRIPPGGDTDAANWRTCTGPNTPRRAAYLEVWGKLRLRPISEIRATMTLLRTKVSSRPLSEQDLPMSSAQLTELLADGAIGLGGHTVNHPALPSLSVDEQRREIADGKAACEEMSDGGVAGFAYPYGDFDERSAQLARECGFEWACSAEAKGLRNPENNFLWLPRVQVMDWSGEDFSRELREVL</sequence>
<comment type="similarity">
    <text evidence="3">Belongs to the polysaccharide deacetylase family.</text>
</comment>
<evidence type="ECO:0000256" key="2">
    <source>
        <dbReference type="ARBA" id="ARBA00004613"/>
    </source>
</evidence>
<comment type="subcellular location">
    <subcellularLocation>
        <location evidence="2">Secreted</location>
    </subcellularLocation>
</comment>